<evidence type="ECO:0000313" key="1">
    <source>
        <dbReference type="EMBL" id="GEU66921.1"/>
    </source>
</evidence>
<gene>
    <name evidence="1" type="ORF">Tci_038899</name>
</gene>
<name>A0A6L2LYQ7_TANCI</name>
<dbReference type="EMBL" id="BKCJ010005468">
    <property type="protein sequence ID" value="GEU66921.1"/>
    <property type="molecule type" value="Genomic_DNA"/>
</dbReference>
<reference evidence="1" key="1">
    <citation type="journal article" date="2019" name="Sci. Rep.">
        <title>Draft genome of Tanacetum cinerariifolium, the natural source of mosquito coil.</title>
        <authorList>
            <person name="Yamashiro T."/>
            <person name="Shiraishi A."/>
            <person name="Satake H."/>
            <person name="Nakayama K."/>
        </authorList>
    </citation>
    <scope>NUCLEOTIDE SEQUENCE</scope>
</reference>
<comment type="caution">
    <text evidence="1">The sequence shown here is derived from an EMBL/GenBank/DDBJ whole genome shotgun (WGS) entry which is preliminary data.</text>
</comment>
<organism evidence="1">
    <name type="scientific">Tanacetum cinerariifolium</name>
    <name type="common">Dalmatian daisy</name>
    <name type="synonym">Chrysanthemum cinerariifolium</name>
    <dbReference type="NCBI Taxonomy" id="118510"/>
    <lineage>
        <taxon>Eukaryota</taxon>
        <taxon>Viridiplantae</taxon>
        <taxon>Streptophyta</taxon>
        <taxon>Embryophyta</taxon>
        <taxon>Tracheophyta</taxon>
        <taxon>Spermatophyta</taxon>
        <taxon>Magnoliopsida</taxon>
        <taxon>eudicotyledons</taxon>
        <taxon>Gunneridae</taxon>
        <taxon>Pentapetalae</taxon>
        <taxon>asterids</taxon>
        <taxon>campanulids</taxon>
        <taxon>Asterales</taxon>
        <taxon>Asteraceae</taxon>
        <taxon>Asteroideae</taxon>
        <taxon>Anthemideae</taxon>
        <taxon>Anthemidinae</taxon>
        <taxon>Tanacetum</taxon>
    </lineage>
</organism>
<proteinExistence type="predicted"/>
<accession>A0A6L2LYQ7</accession>
<dbReference type="AlphaFoldDB" id="A0A6L2LYQ7"/>
<protein>
    <submittedName>
        <fullName evidence="1">Uncharacterized protein</fullName>
    </submittedName>
</protein>
<sequence>MRDYVDFNMLTMEQYLALIHDNIRPGIVKPKIGDDIEFKINGNFMRELRRKLSKETIIKYCDESNKNQAVNDEWIKKFIENTDLNLRALDTTIKNLHVKADQLTQTILTNAGERVKAEMKMGKKDMKESVPRDLPVVQPYVPPKLFP</sequence>